<dbReference type="AlphaFoldDB" id="A0A4R4TKS1"/>
<gene>
    <name evidence="2" type="primary">mobC</name>
    <name evidence="2" type="ORF">E1283_11670</name>
</gene>
<sequence length="145" mass="15519">MSPPADPGRVPARVRRRLRLAEERPHVRGVRLSDAELADVRAAAVDNGLAVAAFLSLAAVAAARTPLPAAYIADEQAKARELFLARRHLGYVGNNLNQIARALNSGASTPPHTQEILDTVAEAIRRVDAAVDALVQRQHSEPGAR</sequence>
<protein>
    <submittedName>
        <fullName evidence="2">Plasmid mobilization relaxosome protein MobC</fullName>
    </submittedName>
</protein>
<name>A0A4R4TKS1_9ACTN</name>
<feature type="domain" description="Bacterial mobilisation" evidence="1">
    <location>
        <begin position="91"/>
        <end position="124"/>
    </location>
</feature>
<accession>A0A4R4TKS1</accession>
<evidence type="ECO:0000259" key="1">
    <source>
        <dbReference type="Pfam" id="PF05713"/>
    </source>
</evidence>
<evidence type="ECO:0000313" key="3">
    <source>
        <dbReference type="Proteomes" id="UP000295345"/>
    </source>
</evidence>
<dbReference type="EMBL" id="SMKI01000097">
    <property type="protein sequence ID" value="TDC75693.1"/>
    <property type="molecule type" value="Genomic_DNA"/>
</dbReference>
<evidence type="ECO:0000313" key="2">
    <source>
        <dbReference type="EMBL" id="TDC75693.1"/>
    </source>
</evidence>
<dbReference type="Proteomes" id="UP000295345">
    <property type="component" value="Unassembled WGS sequence"/>
</dbReference>
<keyword evidence="3" id="KW-1185">Reference proteome</keyword>
<organism evidence="2 3">
    <name type="scientific">Streptomyces hainanensis</name>
    <dbReference type="NCBI Taxonomy" id="402648"/>
    <lineage>
        <taxon>Bacteria</taxon>
        <taxon>Bacillati</taxon>
        <taxon>Actinomycetota</taxon>
        <taxon>Actinomycetes</taxon>
        <taxon>Kitasatosporales</taxon>
        <taxon>Streptomycetaceae</taxon>
        <taxon>Streptomyces</taxon>
    </lineage>
</organism>
<comment type="caution">
    <text evidence="2">The sequence shown here is derived from an EMBL/GenBank/DDBJ whole genome shotgun (WGS) entry which is preliminary data.</text>
</comment>
<reference evidence="2 3" key="1">
    <citation type="submission" date="2019-03" db="EMBL/GenBank/DDBJ databases">
        <title>Draft genome sequences of novel Actinobacteria.</title>
        <authorList>
            <person name="Sahin N."/>
            <person name="Ay H."/>
            <person name="Saygin H."/>
        </authorList>
    </citation>
    <scope>NUCLEOTIDE SEQUENCE [LARGE SCALE GENOMIC DNA]</scope>
    <source>
        <strain evidence="2 3">DSM 41900</strain>
    </source>
</reference>
<dbReference type="OrthoDB" id="5195018at2"/>
<dbReference type="InterPro" id="IPR008687">
    <property type="entry name" value="MobC"/>
</dbReference>
<proteinExistence type="predicted"/>
<dbReference type="Pfam" id="PF05713">
    <property type="entry name" value="MobC"/>
    <property type="match status" value="1"/>
</dbReference>